<evidence type="ECO:0000256" key="1">
    <source>
        <dbReference type="SAM" id="Phobius"/>
    </source>
</evidence>
<evidence type="ECO:0000313" key="3">
    <source>
        <dbReference type="Proteomes" id="UP000051679"/>
    </source>
</evidence>
<feature type="transmembrane region" description="Helical" evidence="1">
    <location>
        <begin position="7"/>
        <end position="27"/>
    </location>
</feature>
<reference evidence="2 3" key="1">
    <citation type="journal article" date="2015" name="Genome Announc.">
        <title>Expanding the biotechnology potential of lactobacilli through comparative genomics of 213 strains and associated genera.</title>
        <authorList>
            <person name="Sun Z."/>
            <person name="Harris H.M."/>
            <person name="McCann A."/>
            <person name="Guo C."/>
            <person name="Argimon S."/>
            <person name="Zhang W."/>
            <person name="Yang X."/>
            <person name="Jeffery I.B."/>
            <person name="Cooney J.C."/>
            <person name="Kagawa T.F."/>
            <person name="Liu W."/>
            <person name="Song Y."/>
            <person name="Salvetti E."/>
            <person name="Wrobel A."/>
            <person name="Rasinkangas P."/>
            <person name="Parkhill J."/>
            <person name="Rea M.C."/>
            <person name="O'Sullivan O."/>
            <person name="Ritari J."/>
            <person name="Douillard F.P."/>
            <person name="Paul Ross R."/>
            <person name="Yang R."/>
            <person name="Briner A.E."/>
            <person name="Felis G.E."/>
            <person name="de Vos W.M."/>
            <person name="Barrangou R."/>
            <person name="Klaenhammer T.R."/>
            <person name="Caufield P.W."/>
            <person name="Cui Y."/>
            <person name="Zhang H."/>
            <person name="O'Toole P.W."/>
        </authorList>
    </citation>
    <scope>NUCLEOTIDE SEQUENCE [LARGE SCALE GENOMIC DNA]</scope>
    <source>
        <strain evidence="2 3">DSM 20505</strain>
    </source>
</reference>
<gene>
    <name evidence="2" type="ORF">FC18_GL000593</name>
</gene>
<keyword evidence="1" id="KW-0812">Transmembrane</keyword>
<keyword evidence="1" id="KW-1133">Transmembrane helix</keyword>
<dbReference type="AlphaFoldDB" id="A0A0R1ZMN6"/>
<dbReference type="EMBL" id="AYYO01000056">
    <property type="protein sequence ID" value="KRM54372.1"/>
    <property type="molecule type" value="Genomic_DNA"/>
</dbReference>
<name>A0A0R1ZMN6_9LACO</name>
<accession>A0A0R1ZMN6</accession>
<protein>
    <submittedName>
        <fullName evidence="2">Uncharacterized protein</fullName>
    </submittedName>
</protein>
<organism evidence="2 3">
    <name type="scientific">Lacticaseibacillus sharpeae JCM 1186 = DSM 20505</name>
    <dbReference type="NCBI Taxonomy" id="1291052"/>
    <lineage>
        <taxon>Bacteria</taxon>
        <taxon>Bacillati</taxon>
        <taxon>Bacillota</taxon>
        <taxon>Bacilli</taxon>
        <taxon>Lactobacillales</taxon>
        <taxon>Lactobacillaceae</taxon>
        <taxon>Lacticaseibacillus</taxon>
    </lineage>
</organism>
<comment type="caution">
    <text evidence="2">The sequence shown here is derived from an EMBL/GenBank/DDBJ whole genome shotgun (WGS) entry which is preliminary data.</text>
</comment>
<dbReference type="Proteomes" id="UP000051679">
    <property type="component" value="Unassembled WGS sequence"/>
</dbReference>
<dbReference type="RefSeq" id="WP_054675863.1">
    <property type="nucleotide sequence ID" value="NZ_AYYO01000056.1"/>
</dbReference>
<feature type="transmembrane region" description="Helical" evidence="1">
    <location>
        <begin position="39"/>
        <end position="60"/>
    </location>
</feature>
<sequence length="64" mass="6928">MSSKKNTIMLIVGAIVFVVVFVVSLILNQFDLPTWVKYLVLAAFACLSALIGTGIAGHVVHNRK</sequence>
<keyword evidence="1" id="KW-0472">Membrane</keyword>
<dbReference type="PATRIC" id="fig|1291052.5.peg.604"/>
<keyword evidence="3" id="KW-1185">Reference proteome</keyword>
<evidence type="ECO:0000313" key="2">
    <source>
        <dbReference type="EMBL" id="KRM54372.1"/>
    </source>
</evidence>
<proteinExistence type="predicted"/>